<sequence length="52" mass="5614">MRSYPNVTDAQGQMLTSEHEPARIGGKQAGAVVFPAKVTDRGRRDPMAATNE</sequence>
<gene>
    <name evidence="2" type="ORF">DM82_1819</name>
</gene>
<dbReference type="EMBL" id="CP008726">
    <property type="protein sequence ID" value="AIO65486.1"/>
    <property type="molecule type" value="Genomic_DNA"/>
</dbReference>
<keyword evidence="3" id="KW-1185">Reference proteome</keyword>
<accession>A0AAI8B4C7</accession>
<dbReference type="AlphaFoldDB" id="A0AAI8B4C7"/>
<dbReference type="RefSeq" id="WP_010104823.1">
    <property type="nucleotide sequence ID" value="NZ_CADEQG010000014.1"/>
</dbReference>
<dbReference type="GeneID" id="60552701"/>
<evidence type="ECO:0000256" key="1">
    <source>
        <dbReference type="SAM" id="MobiDB-lite"/>
    </source>
</evidence>
<protein>
    <submittedName>
        <fullName evidence="2">Uncharacterized protein</fullName>
    </submittedName>
</protein>
<name>A0AAI8B4C7_9BURK</name>
<dbReference type="KEGG" id="bok:DM82_1819"/>
<evidence type="ECO:0000313" key="3">
    <source>
        <dbReference type="Proteomes" id="UP000029424"/>
    </source>
</evidence>
<dbReference type="Proteomes" id="UP000029424">
    <property type="component" value="Chromosome 1"/>
</dbReference>
<feature type="region of interest" description="Disordered" evidence="1">
    <location>
        <begin position="1"/>
        <end position="31"/>
    </location>
</feature>
<reference evidence="2 3" key="1">
    <citation type="submission" date="2014-06" db="EMBL/GenBank/DDBJ databases">
        <authorList>
            <person name="Bishop-Lilly K.A."/>
            <person name="Broomall S.M."/>
            <person name="Chain P.S."/>
            <person name="Chertkov O."/>
            <person name="Coyne S.R."/>
            <person name="Daligault H.E."/>
            <person name="Davenport K.W."/>
            <person name="Erkkila T."/>
            <person name="Frey K.G."/>
            <person name="Gibbons H.S."/>
            <person name="Gu W."/>
            <person name="Jaissle J."/>
            <person name="Johnson S.L."/>
            <person name="Koroleva G.I."/>
            <person name="Ladner J.T."/>
            <person name="Lo C.-C."/>
            <person name="Minogue T.D."/>
            <person name="Munk C."/>
            <person name="Palacios G.F."/>
            <person name="Redden C.L."/>
            <person name="Rosenzweig C.N."/>
            <person name="Scholz M.B."/>
            <person name="Teshima H."/>
            <person name="Xu Y."/>
        </authorList>
    </citation>
    <scope>NUCLEOTIDE SEQUENCE [LARGE SCALE GENOMIC DNA]</scope>
    <source>
        <strain evidence="2 3">EO147</strain>
    </source>
</reference>
<proteinExistence type="predicted"/>
<organism evidence="2 3">
    <name type="scientific">Burkholderia oklahomensis</name>
    <dbReference type="NCBI Taxonomy" id="342113"/>
    <lineage>
        <taxon>Bacteria</taxon>
        <taxon>Pseudomonadati</taxon>
        <taxon>Pseudomonadota</taxon>
        <taxon>Betaproteobacteria</taxon>
        <taxon>Burkholderiales</taxon>
        <taxon>Burkholderiaceae</taxon>
        <taxon>Burkholderia</taxon>
        <taxon>pseudomallei group</taxon>
    </lineage>
</organism>
<evidence type="ECO:0000313" key="2">
    <source>
        <dbReference type="EMBL" id="AIO65486.1"/>
    </source>
</evidence>
<feature type="compositionally biased region" description="Polar residues" evidence="1">
    <location>
        <begin position="1"/>
        <end position="16"/>
    </location>
</feature>